<evidence type="ECO:0000256" key="1">
    <source>
        <dbReference type="ARBA" id="ARBA00022612"/>
    </source>
</evidence>
<dbReference type="STRING" id="161895.CPHO_07110"/>
<dbReference type="GO" id="GO:0006508">
    <property type="term" value="P:proteolysis"/>
    <property type="evidence" value="ECO:0007669"/>
    <property type="project" value="UniProtKB-KW"/>
</dbReference>
<keyword evidence="1" id="KW-1188">Viral release from host cell</keyword>
<evidence type="ECO:0000259" key="4">
    <source>
        <dbReference type="Pfam" id="PF04586"/>
    </source>
</evidence>
<dbReference type="Pfam" id="PF04586">
    <property type="entry name" value="Peptidase_S78"/>
    <property type="match status" value="1"/>
</dbReference>
<keyword evidence="6" id="KW-1185">Reference proteome</keyword>
<evidence type="ECO:0000256" key="2">
    <source>
        <dbReference type="ARBA" id="ARBA00022670"/>
    </source>
</evidence>
<dbReference type="SUPFAM" id="SSF52540">
    <property type="entry name" value="P-loop containing nucleoside triphosphate hydrolases"/>
    <property type="match status" value="1"/>
</dbReference>
<dbReference type="EMBL" id="CP009249">
    <property type="protein sequence ID" value="APT92698.1"/>
    <property type="molecule type" value="Genomic_DNA"/>
</dbReference>
<dbReference type="AlphaFoldDB" id="A0A1L7D3J7"/>
<dbReference type="InterPro" id="IPR054613">
    <property type="entry name" value="Peptidase_S78_dom"/>
</dbReference>
<reference evidence="5 6" key="1">
    <citation type="submission" date="2014-08" db="EMBL/GenBank/DDBJ databases">
        <title>Complete genome sequence of Corynebacterium phocae M408/89/1(T)(=DSM 44612(T)), isolated from the common seal (Phoca vitulina).</title>
        <authorList>
            <person name="Ruckert C."/>
            <person name="Albersmeier A."/>
            <person name="Winkler A."/>
            <person name="Kalinowski J."/>
        </authorList>
    </citation>
    <scope>NUCLEOTIDE SEQUENCE [LARGE SCALE GENOMIC DNA]</scope>
    <source>
        <strain evidence="5 6">M408/89/1</strain>
    </source>
</reference>
<dbReference type="Gene3D" id="3.40.50.300">
    <property type="entry name" value="P-loop containing nucleotide triphosphate hydrolases"/>
    <property type="match status" value="1"/>
</dbReference>
<dbReference type="OrthoDB" id="8444243at2"/>
<dbReference type="GO" id="GO:0008233">
    <property type="term" value="F:peptidase activity"/>
    <property type="evidence" value="ECO:0007669"/>
    <property type="project" value="UniProtKB-KW"/>
</dbReference>
<organism evidence="5 6">
    <name type="scientific">Corynebacterium phocae</name>
    <dbReference type="NCBI Taxonomy" id="161895"/>
    <lineage>
        <taxon>Bacteria</taxon>
        <taxon>Bacillati</taxon>
        <taxon>Actinomycetota</taxon>
        <taxon>Actinomycetes</taxon>
        <taxon>Mycobacteriales</taxon>
        <taxon>Corynebacteriaceae</taxon>
        <taxon>Corynebacterium</taxon>
    </lineage>
</organism>
<gene>
    <name evidence="5" type="ORF">CPHO_07110</name>
</gene>
<keyword evidence="2" id="KW-0645">Protease</keyword>
<keyword evidence="3" id="KW-0378">Hydrolase</keyword>
<proteinExistence type="predicted"/>
<sequence>MMIHLVMGPPCSGKSTFVAESAPFGTPRFDFDLVASTVAGGDVGHDPAREVLDPVVAMRRGFVGWLLDPETEPGDVWLIHANPPQSMVERFAALGAQLHILDPGKETCLARAAEDGRPPGTVARINAWYAAPPKIPENLKGGDDSVIKNFDVEFKAGDDSPGDTGEIVAYASVFDNVDSYGDVVRRGAFAESLKEWEQSGDNIPLLYGHDFSDPFSNIGAVSEAVEDEKGLRITARLDLDNPKAAQVHRLIKDKRLKKMSFAYRTLDSKLGEVDGEQVRELTRLKLIEVSVVGIPANEESEILAVKSAAELVSTAVKQADNFSDSDRGALALLFAKAADELSAPGGRAVSAEKSVEKEKSLARARLARAELLLLKGACNEPE</sequence>
<feature type="domain" description="Prohead serine protease" evidence="4">
    <location>
        <begin position="158"/>
        <end position="309"/>
    </location>
</feature>
<evidence type="ECO:0000256" key="3">
    <source>
        <dbReference type="ARBA" id="ARBA00022801"/>
    </source>
</evidence>
<dbReference type="NCBIfam" id="TIGR01543">
    <property type="entry name" value="proheadase_HK97"/>
    <property type="match status" value="1"/>
</dbReference>
<dbReference type="KEGG" id="cpho:CPHO_07110"/>
<name>A0A1L7D3J7_9CORY</name>
<dbReference type="InterPro" id="IPR006433">
    <property type="entry name" value="Prohead_protease"/>
</dbReference>
<accession>A0A1L7D3J7</accession>
<evidence type="ECO:0000313" key="5">
    <source>
        <dbReference type="EMBL" id="APT92698.1"/>
    </source>
</evidence>
<evidence type="ECO:0000313" key="6">
    <source>
        <dbReference type="Proteomes" id="UP000185491"/>
    </source>
</evidence>
<dbReference type="InterPro" id="IPR027417">
    <property type="entry name" value="P-loop_NTPase"/>
</dbReference>
<dbReference type="Proteomes" id="UP000185491">
    <property type="component" value="Chromosome"/>
</dbReference>
<protein>
    <recommendedName>
        <fullName evidence="4">Prohead serine protease domain-containing protein</fullName>
    </recommendedName>
</protein>